<dbReference type="InterPro" id="IPR018958">
    <property type="entry name" value="Knr4/Smi1-like_dom"/>
</dbReference>
<reference evidence="3" key="1">
    <citation type="submission" date="2016-10" db="EMBL/GenBank/DDBJ databases">
        <authorList>
            <person name="Varghese N."/>
            <person name="Submissions S."/>
        </authorList>
    </citation>
    <scope>NUCLEOTIDE SEQUENCE [LARGE SCALE GENOMIC DNA]</scope>
    <source>
        <strain evidence="3">DSM 17071</strain>
    </source>
</reference>
<dbReference type="STRING" id="311334.SAMN05421846_108125"/>
<feature type="domain" description="Knr4/Smi1-like" evidence="1">
    <location>
        <begin position="22"/>
        <end position="144"/>
    </location>
</feature>
<dbReference type="AlphaFoldDB" id="A0A1G8KYM6"/>
<keyword evidence="3" id="KW-1185">Reference proteome</keyword>
<evidence type="ECO:0000259" key="1">
    <source>
        <dbReference type="SMART" id="SM00860"/>
    </source>
</evidence>
<accession>A0A1G8KYM6</accession>
<gene>
    <name evidence="2" type="ORF">SAMN05421846_108125</name>
</gene>
<evidence type="ECO:0000313" key="2">
    <source>
        <dbReference type="EMBL" id="SDI48635.1"/>
    </source>
</evidence>
<dbReference type="Proteomes" id="UP000198869">
    <property type="component" value="Unassembled WGS sequence"/>
</dbReference>
<protein>
    <submittedName>
        <fullName evidence="2">SMI1 / KNR4 family (SUKH-1)</fullName>
    </submittedName>
</protein>
<name>A0A1G8KYM6_9FLAO</name>
<proteinExistence type="predicted"/>
<dbReference type="EMBL" id="FNDW01000008">
    <property type="protein sequence ID" value="SDI48635.1"/>
    <property type="molecule type" value="Genomic_DNA"/>
</dbReference>
<dbReference type="InterPro" id="IPR037883">
    <property type="entry name" value="Knr4/Smi1-like_sf"/>
</dbReference>
<dbReference type="Pfam" id="PF09346">
    <property type="entry name" value="SMI1_KNR4"/>
    <property type="match status" value="1"/>
</dbReference>
<dbReference type="SMART" id="SM00860">
    <property type="entry name" value="SMI1_KNR4"/>
    <property type="match status" value="1"/>
</dbReference>
<dbReference type="RefSeq" id="WP_089859178.1">
    <property type="nucleotide sequence ID" value="NZ_FNDW01000008.1"/>
</dbReference>
<organism evidence="2 3">
    <name type="scientific">Chryseobacterium taeanense</name>
    <dbReference type="NCBI Taxonomy" id="311334"/>
    <lineage>
        <taxon>Bacteria</taxon>
        <taxon>Pseudomonadati</taxon>
        <taxon>Bacteroidota</taxon>
        <taxon>Flavobacteriia</taxon>
        <taxon>Flavobacteriales</taxon>
        <taxon>Weeksellaceae</taxon>
        <taxon>Chryseobacterium group</taxon>
        <taxon>Chryseobacterium</taxon>
    </lineage>
</organism>
<evidence type="ECO:0000313" key="3">
    <source>
        <dbReference type="Proteomes" id="UP000198869"/>
    </source>
</evidence>
<dbReference type="OrthoDB" id="1189226at2"/>
<sequence length="152" mass="18075">MQIEYLTQMKNTPIIKGDQNRGISEQEIEKLEQKFNIQFPKAYKEFLFLGGKYQNCIDDWDTDYLYLDWKQENLHESMSNVNLVLSPIFVFAAYDTDQCLFFFLNEGENPSVYIYAEEKFHKNNNGEYVYYKKLFNSFSDCIDKSIDEALSK</sequence>
<dbReference type="SUPFAM" id="SSF160631">
    <property type="entry name" value="SMI1/KNR4-like"/>
    <property type="match status" value="1"/>
</dbReference>
<dbReference type="Gene3D" id="3.40.1580.10">
    <property type="entry name" value="SMI1/KNR4-like"/>
    <property type="match status" value="1"/>
</dbReference>